<evidence type="ECO:0000256" key="1">
    <source>
        <dbReference type="SAM" id="MobiDB-lite"/>
    </source>
</evidence>
<organism evidence="2">
    <name type="scientific">Pelagomonas calceolata</name>
    <dbReference type="NCBI Taxonomy" id="35677"/>
    <lineage>
        <taxon>Eukaryota</taxon>
        <taxon>Sar</taxon>
        <taxon>Stramenopiles</taxon>
        <taxon>Ochrophyta</taxon>
        <taxon>Pelagophyceae</taxon>
        <taxon>Pelagomonadales</taxon>
        <taxon>Pelagomonadaceae</taxon>
        <taxon>Pelagomonas</taxon>
    </lineage>
</organism>
<protein>
    <submittedName>
        <fullName evidence="2">Uncharacterized protein</fullName>
    </submittedName>
</protein>
<feature type="compositionally biased region" description="Basic residues" evidence="1">
    <location>
        <begin position="374"/>
        <end position="389"/>
    </location>
</feature>
<gene>
    <name evidence="2" type="ORF">PCAL00307_LOCUS12810</name>
    <name evidence="3" type="ORF">PECAL_4P15090</name>
</gene>
<sequence length="395" mass="43048">MAPLVVYLMSTRCASATPWNHRDHLRTRVAPAAAAYGAHLEHPIVAVVDECDGEELPVCERCAPSPLAPLVSSECTNCDGIDVIVASCPGGNSGRGPGCKTDAAIAHFARRFPATNPAWLAFSDDDMHYFVPWFAALLRFVEKAGHSASVPLALGGRDRKFKTERIQASFPGLGSRTNRAPCLLTGAPRIVLPLVLSSAGAEKLAPLCLNRVTEKQCGAFHTTHDTCFGVVLWRLQMRYLPVFEECRLVTNVHRIGETIGDAWPLVAVDRVHRGRRHQRERQTFSENEKHLTDHDAAIRHDGSLDRLSACVNATAASLLGDVQGVKRPIAPDAAPMTLQDCGVCRDLSPSELQRLQHKQAAEARDRVCAPGPVRRGRIGRIGGARKRRPVMSDPL</sequence>
<reference evidence="3" key="2">
    <citation type="submission" date="2021-11" db="EMBL/GenBank/DDBJ databases">
        <authorList>
            <consortium name="Genoscope - CEA"/>
            <person name="William W."/>
        </authorList>
    </citation>
    <scope>NUCLEOTIDE SEQUENCE</scope>
</reference>
<dbReference type="Proteomes" id="UP000789595">
    <property type="component" value="Unassembled WGS sequence"/>
</dbReference>
<feature type="region of interest" description="Disordered" evidence="1">
    <location>
        <begin position="374"/>
        <end position="395"/>
    </location>
</feature>
<dbReference type="EMBL" id="HBIW01014881">
    <property type="protein sequence ID" value="CAE0697374.1"/>
    <property type="molecule type" value="Transcribed_RNA"/>
</dbReference>
<evidence type="ECO:0000313" key="4">
    <source>
        <dbReference type="Proteomes" id="UP000789595"/>
    </source>
</evidence>
<name>A0A7S3ZXS8_9STRA</name>
<dbReference type="EMBL" id="CAKKNE010000004">
    <property type="protein sequence ID" value="CAH0374237.1"/>
    <property type="molecule type" value="Genomic_DNA"/>
</dbReference>
<reference evidence="2" key="1">
    <citation type="submission" date="2021-01" db="EMBL/GenBank/DDBJ databases">
        <authorList>
            <person name="Corre E."/>
            <person name="Pelletier E."/>
            <person name="Niang G."/>
            <person name="Scheremetjew M."/>
            <person name="Finn R."/>
            <person name="Kale V."/>
            <person name="Holt S."/>
            <person name="Cochrane G."/>
            <person name="Meng A."/>
            <person name="Brown T."/>
            <person name="Cohen L."/>
        </authorList>
    </citation>
    <scope>NUCLEOTIDE SEQUENCE</scope>
    <source>
        <strain evidence="2">CCMP1756</strain>
    </source>
</reference>
<evidence type="ECO:0000313" key="2">
    <source>
        <dbReference type="EMBL" id="CAE0697374.1"/>
    </source>
</evidence>
<keyword evidence="4" id="KW-1185">Reference proteome</keyword>
<proteinExistence type="predicted"/>
<dbReference type="AlphaFoldDB" id="A0A7S3ZXS8"/>
<evidence type="ECO:0000313" key="3">
    <source>
        <dbReference type="EMBL" id="CAH0374237.1"/>
    </source>
</evidence>
<accession>A0A7S3ZXS8</accession>